<gene>
    <name evidence="1" type="ORF">C3K47_19050</name>
</gene>
<dbReference type="OrthoDB" id="985808at2"/>
<comment type="caution">
    <text evidence="1">The sequence shown here is derived from an EMBL/GenBank/DDBJ whole genome shotgun (WGS) entry which is preliminary data.</text>
</comment>
<keyword evidence="2" id="KW-1185">Reference proteome</keyword>
<dbReference type="EMBL" id="PQVF01000021">
    <property type="protein sequence ID" value="POY34680.1"/>
    <property type="molecule type" value="Genomic_DNA"/>
</dbReference>
<protein>
    <submittedName>
        <fullName evidence="1">Uncharacterized protein</fullName>
    </submittedName>
</protein>
<organism evidence="1 2">
    <name type="scientific">Solitalea longa</name>
    <dbReference type="NCBI Taxonomy" id="2079460"/>
    <lineage>
        <taxon>Bacteria</taxon>
        <taxon>Pseudomonadati</taxon>
        <taxon>Bacteroidota</taxon>
        <taxon>Sphingobacteriia</taxon>
        <taxon>Sphingobacteriales</taxon>
        <taxon>Sphingobacteriaceae</taxon>
        <taxon>Solitalea</taxon>
    </lineage>
</organism>
<dbReference type="Proteomes" id="UP000236893">
    <property type="component" value="Unassembled WGS sequence"/>
</dbReference>
<evidence type="ECO:0000313" key="2">
    <source>
        <dbReference type="Proteomes" id="UP000236893"/>
    </source>
</evidence>
<evidence type="ECO:0000313" key="1">
    <source>
        <dbReference type="EMBL" id="POY34680.1"/>
    </source>
</evidence>
<proteinExistence type="predicted"/>
<reference evidence="1 2" key="1">
    <citation type="submission" date="2018-01" db="EMBL/GenBank/DDBJ databases">
        <authorList>
            <person name="Gaut B.S."/>
            <person name="Morton B.R."/>
            <person name="Clegg M.T."/>
            <person name="Duvall M.R."/>
        </authorList>
    </citation>
    <scope>NUCLEOTIDE SEQUENCE [LARGE SCALE GENOMIC DNA]</scope>
    <source>
        <strain evidence="1 2">HR-AV</strain>
    </source>
</reference>
<name>A0A2S4ZWD4_9SPHI</name>
<dbReference type="AlphaFoldDB" id="A0A2S4ZWD4"/>
<sequence>MYWVKFRSHWVKSKFEIDTLNISVSKFLNGDTEKLIYKSPFDTVTYILNQAKPELSKFIAPYKGSENFKFVKDSVVVLDSKLFKILHFKMATGVMDIVVEHYWTSDFGVFMVHSSTWPNIGILQSRNQAKNREILGLVKAICPPFFKGKVKEIVPKN</sequence>
<accession>A0A2S4ZWD4</accession>